<gene>
    <name evidence="2" type="ORF">SAMN02982996_02214</name>
</gene>
<organism evidence="2 3">
    <name type="scientific">Lonsdalea quercina</name>
    <dbReference type="NCBI Taxonomy" id="71657"/>
    <lineage>
        <taxon>Bacteria</taxon>
        <taxon>Pseudomonadati</taxon>
        <taxon>Pseudomonadota</taxon>
        <taxon>Gammaproteobacteria</taxon>
        <taxon>Enterobacterales</taxon>
        <taxon>Pectobacteriaceae</taxon>
        <taxon>Lonsdalea</taxon>
    </lineage>
</organism>
<dbReference type="RefSeq" id="WP_026742186.1">
    <property type="nucleotide sequence ID" value="NZ_FNQS01000007.1"/>
</dbReference>
<dbReference type="SUPFAM" id="SSF51971">
    <property type="entry name" value="Nucleotide-binding domain"/>
    <property type="match status" value="1"/>
</dbReference>
<proteinExistence type="predicted"/>
<dbReference type="AlphaFoldDB" id="A0A1H4D8U8"/>
<dbReference type="InterPro" id="IPR052189">
    <property type="entry name" value="L-asp_N-monooxygenase_NS-form"/>
</dbReference>
<dbReference type="InterPro" id="IPR038732">
    <property type="entry name" value="HpyO/CreE_NAD-binding"/>
</dbReference>
<evidence type="ECO:0000313" key="3">
    <source>
        <dbReference type="Proteomes" id="UP000187280"/>
    </source>
</evidence>
<dbReference type="Pfam" id="PF13454">
    <property type="entry name" value="NAD_binding_9"/>
    <property type="match status" value="1"/>
</dbReference>
<reference evidence="2 3" key="1">
    <citation type="submission" date="2016-10" db="EMBL/GenBank/DDBJ databases">
        <authorList>
            <person name="de Groot N.N."/>
        </authorList>
    </citation>
    <scope>NUCLEOTIDE SEQUENCE [LARGE SCALE GENOMIC DNA]</scope>
    <source>
        <strain evidence="2 3">ATCC 29281</strain>
    </source>
</reference>
<keyword evidence="3" id="KW-1185">Reference proteome</keyword>
<dbReference type="PANTHER" id="PTHR40254:SF1">
    <property type="entry name" value="BLR0577 PROTEIN"/>
    <property type="match status" value="1"/>
</dbReference>
<evidence type="ECO:0000313" key="2">
    <source>
        <dbReference type="EMBL" id="SEA69134.1"/>
    </source>
</evidence>
<feature type="domain" description="FAD-dependent urate hydroxylase HpyO/Asp monooxygenase CreE-like FAD/NAD(P)-binding" evidence="1">
    <location>
        <begin position="7"/>
        <end position="175"/>
    </location>
</feature>
<evidence type="ECO:0000259" key="1">
    <source>
        <dbReference type="Pfam" id="PF13454"/>
    </source>
</evidence>
<dbReference type="GeneID" id="97765084"/>
<dbReference type="PANTHER" id="PTHR40254">
    <property type="entry name" value="BLR0577 PROTEIN"/>
    <property type="match status" value="1"/>
</dbReference>
<dbReference type="Proteomes" id="UP000187280">
    <property type="component" value="Unassembled WGS sequence"/>
</dbReference>
<dbReference type="STRING" id="71657.SAMN02982996_02214"/>
<dbReference type="EMBL" id="FNQS01000007">
    <property type="protein sequence ID" value="SEA69134.1"/>
    <property type="molecule type" value="Genomic_DNA"/>
</dbReference>
<name>A0A1H4D8U8_9GAMM</name>
<sequence>MARTTIAILGVGPRGLSILERLITLYQQSPHSDGMEILLVDPNEIGTGAHSPQQPDHLLVNTVASQITLFGDESVKNSGPIRRGLNFCEWARAQGYRNKNGTEVQENDYLPRRLLGEYLGWGYHEITRGLPHDLVIRHRPYRAINMTLQDNGKTTIALQGGTCVTADFVFLTTGHGHNRLSIDDHVLLQFVAANRTQNPRLQYFSTPYPTTMLDEISPQSRVLIQGMGLTAYDVLSQLTYGRGGIFTEEGDRLLYTPSGREPDIALFSRQALPFSSRGRNQKGIGGQYHPAFITLAVIDKLRQQTHSDTGSSKLDFEKQILPLLVKEMCYVYRSTLDKHWPDAATYQEDPADRQRILALFYPHQGMSFASLQAYTEFFMAHLIDDLHAADLGNIEGAVKAATDVIRDVRDILRYAIDFGGLTGESHERLLEHYAPVFNRIAVGPPLVRNRELLALMEAGVVKVAGGPASTLLLNAHSGCFEINSTFADTNSRTEFDVLVKAKIDGFSALHDDSPFIHNLITQGIIRPFINQGYHPGGIDIDRNQHPISSEGETQKSLWALGVLAEGPNFYTYVLPRPQVNSRALQDAGRCVTEMYQQLEQLYSMNDSNVFS</sequence>
<accession>A0A1H4D8U8</accession>
<protein>
    <submittedName>
        <fullName evidence="2">FAD-NAD(P)-binding</fullName>
    </submittedName>
</protein>
<dbReference type="eggNOG" id="COG4529">
    <property type="taxonomic scope" value="Bacteria"/>
</dbReference>